<dbReference type="GO" id="GO:0006508">
    <property type="term" value="P:proteolysis"/>
    <property type="evidence" value="ECO:0007669"/>
    <property type="project" value="UniProtKB-KW"/>
</dbReference>
<evidence type="ECO:0000256" key="1">
    <source>
        <dbReference type="ARBA" id="ARBA00007447"/>
    </source>
</evidence>
<proteinExistence type="inferred from homology"/>
<organism evidence="11 12">
    <name type="scientific">Thraustotheca clavata</name>
    <dbReference type="NCBI Taxonomy" id="74557"/>
    <lineage>
        <taxon>Eukaryota</taxon>
        <taxon>Sar</taxon>
        <taxon>Stramenopiles</taxon>
        <taxon>Oomycota</taxon>
        <taxon>Saprolegniomycetes</taxon>
        <taxon>Saprolegniales</taxon>
        <taxon>Achlyaceae</taxon>
        <taxon>Thraustotheca</taxon>
    </lineage>
</organism>
<keyword evidence="9" id="KW-0812">Transmembrane</keyword>
<sequence>MNNAQLERLLNEDVNDESLDLLRDMMLFHIPSPSASSDNSASSPKPKTKPKRIRKRESHELAYLREKVIEYTKQLETLKNKKERAAEEASPWESVSRRQASERYVVEQENAKLRQALEQQRDIAQTLLEIVTKRPRIMESSFITDAKIHRLLNEPIDKRRATAEAIVHADYARLESIFLARKLHERTDMIQNTAIAYDETIGNVRMDCTMCETHNVPYQHCASAIWKLYNNLVPIEIKDTRLELLENWGNDVSYGRLTMKTRGTEVQCLIVQKRYIEPDRIVICSSTIAEDEKYPYNKGAYVLHESTWLAIENYGNNKARVKFCSRGCVPCSRKLTKPLENGNELLSNTTNEILPTTTEKALLPHYTALAEFMLSCYQAHFDGIKQALEIMLQPYIEEINDSDNRQSPTTMNNLFMSLSLFSSSMVLGYRMELHRVDAEVPIKRDRENNRKLRRLSDGTFESVPLNLGMGTHYTWVYAGTPPQRASVIVDTGSHIMAFPCSECKTCGKHTDAPFNAALSKTLRYPQCTARPPFSCSACNVDNTCHISQSYTEGSSWEAVVVEDQVWLGDATHNQDLNISNSFGTRFMFGCQKRATGLFTSQVADGIMGVSNSPNNNIVRKLYQEKKIDSNTFSLCFTPTGGTMTLGTPSSTAVTHRTAQLQYAQASTANNGWFAVTVEKLLFGDHDLAVDTNAMNSGRHRVIVDSGTTDSYFPSEYAQVWNEAFLKATGENYQTDDGSCKGYPEDKVNSFPTFKIVLKGTNNNDIILEAPPSLYITKTSGGHLCGNIFFTEGNGGVIGANLMINHEFVFDLDDERVGFAEADCEYRGLMKESKLDGVIASDTPSTITPSTTFRATTAPHSITVNASNSVDTSEPSFTGAVLTRANEKSEANNYFDFSANFSWMFVVVGVSFVLIMVGIVWRLFYRRRSRANQTWTSVPTLQEEAEEEDDHGTLPNEEDAEAGRRASIDEDDEDEFFDSEGYVMSPRSLRKCKEAFEL</sequence>
<keyword evidence="2 11" id="KW-0645">Protease</keyword>
<feature type="compositionally biased region" description="Acidic residues" evidence="8">
    <location>
        <begin position="942"/>
        <end position="959"/>
    </location>
</feature>
<dbReference type="Pfam" id="PF00026">
    <property type="entry name" value="Asp"/>
    <property type="match status" value="1"/>
</dbReference>
<keyword evidence="9" id="KW-1133">Transmembrane helix</keyword>
<dbReference type="PANTHER" id="PTHR13683">
    <property type="entry name" value="ASPARTYL PROTEASES"/>
    <property type="match status" value="1"/>
</dbReference>
<dbReference type="EMBL" id="JNBS01000384">
    <property type="protein sequence ID" value="OQS06024.1"/>
    <property type="molecule type" value="Genomic_DNA"/>
</dbReference>
<comment type="caution">
    <text evidence="11">The sequence shown here is derived from an EMBL/GenBank/DDBJ whole genome shotgun (WGS) entry which is preliminary data.</text>
</comment>
<keyword evidence="9" id="KW-0472">Membrane</keyword>
<dbReference type="PANTHER" id="PTHR13683:SF375">
    <property type="entry name" value="PEPTIDASE A1 DOMAIN-CONTAINING PROTEIN"/>
    <property type="match status" value="1"/>
</dbReference>
<evidence type="ECO:0000256" key="5">
    <source>
        <dbReference type="ARBA" id="ARBA00046288"/>
    </source>
</evidence>
<feature type="transmembrane region" description="Helical" evidence="9">
    <location>
        <begin position="900"/>
        <end position="923"/>
    </location>
</feature>
<dbReference type="Proteomes" id="UP000243217">
    <property type="component" value="Unassembled WGS sequence"/>
</dbReference>
<evidence type="ECO:0000256" key="4">
    <source>
        <dbReference type="ARBA" id="ARBA00022801"/>
    </source>
</evidence>
<keyword evidence="3" id="KW-0732">Signal</keyword>
<feature type="active site" evidence="6">
    <location>
        <position position="490"/>
    </location>
</feature>
<dbReference type="Gene3D" id="2.40.70.10">
    <property type="entry name" value="Acid Proteases"/>
    <property type="match status" value="2"/>
</dbReference>
<evidence type="ECO:0000259" key="10">
    <source>
        <dbReference type="PROSITE" id="PS51767"/>
    </source>
</evidence>
<evidence type="ECO:0000256" key="8">
    <source>
        <dbReference type="SAM" id="MobiDB-lite"/>
    </source>
</evidence>
<evidence type="ECO:0000313" key="11">
    <source>
        <dbReference type="EMBL" id="OQS06024.1"/>
    </source>
</evidence>
<feature type="active site" evidence="6">
    <location>
        <position position="704"/>
    </location>
</feature>
<keyword evidence="7" id="KW-0175">Coiled coil</keyword>
<dbReference type="AlphaFoldDB" id="A0A1W0A6V7"/>
<keyword evidence="4" id="KW-0378">Hydrolase</keyword>
<feature type="compositionally biased region" description="Basic residues" evidence="8">
    <location>
        <begin position="46"/>
        <end position="56"/>
    </location>
</feature>
<reference evidence="11 12" key="1">
    <citation type="journal article" date="2014" name="Genome Biol. Evol.">
        <title>The secreted proteins of Achlya hypogyna and Thraustotheca clavata identify the ancestral oomycete secretome and reveal gene acquisitions by horizontal gene transfer.</title>
        <authorList>
            <person name="Misner I."/>
            <person name="Blouin N."/>
            <person name="Leonard G."/>
            <person name="Richards T.A."/>
            <person name="Lane C.E."/>
        </authorList>
    </citation>
    <scope>NUCLEOTIDE SEQUENCE [LARGE SCALE GENOMIC DNA]</scope>
    <source>
        <strain evidence="11 12">ATCC 34112</strain>
    </source>
</reference>
<dbReference type="InterPro" id="IPR021109">
    <property type="entry name" value="Peptidase_aspartic_dom_sf"/>
</dbReference>
<feature type="coiled-coil region" evidence="7">
    <location>
        <begin position="61"/>
        <end position="88"/>
    </location>
</feature>
<evidence type="ECO:0000256" key="3">
    <source>
        <dbReference type="ARBA" id="ARBA00022729"/>
    </source>
</evidence>
<dbReference type="InterPro" id="IPR033121">
    <property type="entry name" value="PEPTIDASE_A1"/>
</dbReference>
<protein>
    <submittedName>
        <fullName evidence="11">Aspartyl protease family A01B</fullName>
    </submittedName>
</protein>
<evidence type="ECO:0000256" key="2">
    <source>
        <dbReference type="ARBA" id="ARBA00022670"/>
    </source>
</evidence>
<feature type="compositionally biased region" description="Acidic residues" evidence="8">
    <location>
        <begin position="968"/>
        <end position="977"/>
    </location>
</feature>
<comment type="subcellular location">
    <subcellularLocation>
        <location evidence="5">Endomembrane system</location>
        <topology evidence="5">Single-pass type I membrane protein</topology>
    </subcellularLocation>
</comment>
<evidence type="ECO:0000256" key="6">
    <source>
        <dbReference type="PIRSR" id="PIRSR601461-1"/>
    </source>
</evidence>
<name>A0A1W0A6V7_9STRA</name>
<evidence type="ECO:0000256" key="9">
    <source>
        <dbReference type="SAM" id="Phobius"/>
    </source>
</evidence>
<feature type="compositionally biased region" description="Low complexity" evidence="8">
    <location>
        <begin position="32"/>
        <end position="45"/>
    </location>
</feature>
<dbReference type="GO" id="GO:0004190">
    <property type="term" value="F:aspartic-type endopeptidase activity"/>
    <property type="evidence" value="ECO:0007669"/>
    <property type="project" value="InterPro"/>
</dbReference>
<dbReference type="PROSITE" id="PS00141">
    <property type="entry name" value="ASP_PROTEASE"/>
    <property type="match status" value="1"/>
</dbReference>
<accession>A0A1W0A6V7</accession>
<comment type="similarity">
    <text evidence="1">Belongs to the peptidase A1 family.</text>
</comment>
<evidence type="ECO:0000313" key="12">
    <source>
        <dbReference type="Proteomes" id="UP000243217"/>
    </source>
</evidence>
<feature type="region of interest" description="Disordered" evidence="8">
    <location>
        <begin position="32"/>
        <end position="56"/>
    </location>
</feature>
<feature type="domain" description="Peptidase A1" evidence="10">
    <location>
        <begin position="472"/>
        <end position="819"/>
    </location>
</feature>
<dbReference type="InterPro" id="IPR001461">
    <property type="entry name" value="Aspartic_peptidase_A1"/>
</dbReference>
<dbReference type="STRING" id="74557.A0A1W0A6V7"/>
<dbReference type="PROSITE" id="PS51767">
    <property type="entry name" value="PEPTIDASE_A1"/>
    <property type="match status" value="1"/>
</dbReference>
<dbReference type="GO" id="GO:0012505">
    <property type="term" value="C:endomembrane system"/>
    <property type="evidence" value="ECO:0007669"/>
    <property type="project" value="UniProtKB-SubCell"/>
</dbReference>
<dbReference type="InterPro" id="IPR001969">
    <property type="entry name" value="Aspartic_peptidase_AS"/>
</dbReference>
<gene>
    <name evidence="11" type="ORF">THRCLA_01903</name>
</gene>
<dbReference type="SUPFAM" id="SSF50630">
    <property type="entry name" value="Acid proteases"/>
    <property type="match status" value="1"/>
</dbReference>
<feature type="region of interest" description="Disordered" evidence="8">
    <location>
        <begin position="934"/>
        <end position="979"/>
    </location>
</feature>
<keyword evidence="12" id="KW-1185">Reference proteome</keyword>
<dbReference type="OrthoDB" id="2747330at2759"/>
<evidence type="ECO:0000256" key="7">
    <source>
        <dbReference type="SAM" id="Coils"/>
    </source>
</evidence>